<evidence type="ECO:0000313" key="6">
    <source>
        <dbReference type="Proteomes" id="UP001239759"/>
    </source>
</evidence>
<dbReference type="GeneID" id="42781561"/>
<evidence type="ECO:0000256" key="2">
    <source>
        <dbReference type="SAM" id="Phobius"/>
    </source>
</evidence>
<comment type="caution">
    <text evidence="4">The sequence shown here is derived from an EMBL/GenBank/DDBJ whole genome shotgun (WGS) entry which is preliminary data.</text>
</comment>
<dbReference type="Proteomes" id="UP001224412">
    <property type="component" value="Unassembled WGS sequence"/>
</dbReference>
<feature type="transmembrane region" description="Helical" evidence="2">
    <location>
        <begin position="98"/>
        <end position="125"/>
    </location>
</feature>
<dbReference type="AlphaFoldDB" id="A0AAP4F642"/>
<dbReference type="Proteomes" id="UP001239759">
    <property type="component" value="Unassembled WGS sequence"/>
</dbReference>
<proteinExistence type="predicted"/>
<organism evidence="4 5">
    <name type="scientific">Corynebacterium pseudodiphtheriticum</name>
    <dbReference type="NCBI Taxonomy" id="37637"/>
    <lineage>
        <taxon>Bacteria</taxon>
        <taxon>Bacillati</taxon>
        <taxon>Actinomycetota</taxon>
        <taxon>Actinomycetes</taxon>
        <taxon>Mycobacteriales</taxon>
        <taxon>Corynebacteriaceae</taxon>
        <taxon>Corynebacterium</taxon>
    </lineage>
</organism>
<feature type="transmembrane region" description="Helical" evidence="2">
    <location>
        <begin position="226"/>
        <end position="254"/>
    </location>
</feature>
<keyword evidence="6" id="KW-1185">Reference proteome</keyword>
<evidence type="ECO:0000313" key="5">
    <source>
        <dbReference type="Proteomes" id="UP001224412"/>
    </source>
</evidence>
<dbReference type="EMBL" id="JASNUQ010000006">
    <property type="protein sequence ID" value="MDK4290152.1"/>
    <property type="molecule type" value="Genomic_DNA"/>
</dbReference>
<reference evidence="4 6" key="1">
    <citation type="submission" date="2023-05" db="EMBL/GenBank/DDBJ databases">
        <title>Metabolic capabilities are highly conserved among human nasal-associated Corynebacterium species in pangenomic analyses.</title>
        <authorList>
            <person name="Tran T.H."/>
            <person name="Roberts A.Q."/>
            <person name="Escapa I.F."/>
            <person name="Gao W."/>
            <person name="Conlan S."/>
            <person name="Kong H."/>
            <person name="Segre J.A."/>
            <person name="Kelly M.S."/>
            <person name="Lemon K.P."/>
        </authorList>
    </citation>
    <scope>NUCLEOTIDE SEQUENCE</scope>
    <source>
        <strain evidence="4">KPL2773</strain>
        <strain evidence="3 6">KPL3772</strain>
    </source>
</reference>
<dbReference type="RefSeq" id="WP_021352609.1">
    <property type="nucleotide sequence ID" value="NZ_CP051667.1"/>
</dbReference>
<sequence length="324" mass="34310">MTNPPRGHNADDNSNSKENPDGGGSQQQPFYPPSNHPEDRPEFGYQGSEQAAYGAYSNPGESSAQHNGQVSAQQEPGKINILEAISWGFATTFRNAKLWIVLGLIVFIGIIAAVAAQIAVIASIADPGTLEETGGELFSGTVSDVITLGIILITLVLTPYFYRLAIFQVDDANTGWGYLWKDTPLLRAIGVMLAVSIVSGILYFIAVSPLGRAFSDGAPESNSFSASGIAMMLIGAVAMVAWSVLSMFMSWAAVSGQFGFGASMKTGWGIGWTNFAKLLLFAIVANLVVTVALLISFGLVLIVVVPAWSLVTAHMFRQAVPSTA</sequence>
<keyword evidence="2" id="KW-0812">Transmembrane</keyword>
<feature type="transmembrane region" description="Helical" evidence="2">
    <location>
        <begin position="275"/>
        <end position="308"/>
    </location>
</feature>
<protein>
    <submittedName>
        <fullName evidence="4">DUF4013 domain-containing protein</fullName>
    </submittedName>
</protein>
<keyword evidence="2" id="KW-0472">Membrane</keyword>
<gene>
    <name evidence="3" type="ORF">QPX23_05315</name>
    <name evidence="4" type="ORF">QPX42_04245</name>
</gene>
<feature type="transmembrane region" description="Helical" evidence="2">
    <location>
        <begin position="185"/>
        <end position="206"/>
    </location>
</feature>
<evidence type="ECO:0000313" key="4">
    <source>
        <dbReference type="EMBL" id="MDK4306763.1"/>
    </source>
</evidence>
<evidence type="ECO:0000313" key="3">
    <source>
        <dbReference type="EMBL" id="MDK4290152.1"/>
    </source>
</evidence>
<dbReference type="EMBL" id="JASNVH010000005">
    <property type="protein sequence ID" value="MDK4306763.1"/>
    <property type="molecule type" value="Genomic_DNA"/>
</dbReference>
<evidence type="ECO:0000256" key="1">
    <source>
        <dbReference type="SAM" id="MobiDB-lite"/>
    </source>
</evidence>
<feature type="compositionally biased region" description="Polar residues" evidence="1">
    <location>
        <begin position="59"/>
        <end position="72"/>
    </location>
</feature>
<feature type="transmembrane region" description="Helical" evidence="2">
    <location>
        <begin position="145"/>
        <end position="164"/>
    </location>
</feature>
<keyword evidence="2" id="KW-1133">Transmembrane helix</keyword>
<name>A0AAP4F642_9CORY</name>
<feature type="compositionally biased region" description="Basic and acidic residues" evidence="1">
    <location>
        <begin position="8"/>
        <end position="20"/>
    </location>
</feature>
<feature type="region of interest" description="Disordered" evidence="1">
    <location>
        <begin position="1"/>
        <end position="72"/>
    </location>
</feature>
<accession>A0AAP4F642</accession>